<protein>
    <submittedName>
        <fullName evidence="1">Uncharacterized protein</fullName>
    </submittedName>
</protein>
<evidence type="ECO:0000313" key="1">
    <source>
        <dbReference type="EMBL" id="TMQ48430.1"/>
    </source>
</evidence>
<dbReference type="Proteomes" id="UP000316292">
    <property type="component" value="Unassembled WGS sequence"/>
</dbReference>
<accession>A0A538SAN1</accession>
<dbReference type="Gene3D" id="2.60.40.1190">
    <property type="match status" value="1"/>
</dbReference>
<dbReference type="AlphaFoldDB" id="A0A538SAN1"/>
<dbReference type="EMBL" id="VBOR01000075">
    <property type="protein sequence ID" value="TMQ48430.1"/>
    <property type="molecule type" value="Genomic_DNA"/>
</dbReference>
<reference evidence="1 2" key="1">
    <citation type="journal article" date="2019" name="Nat. Microbiol.">
        <title>Mediterranean grassland soil C-N compound turnover is dependent on rainfall and depth, and is mediated by genomically divergent microorganisms.</title>
        <authorList>
            <person name="Diamond S."/>
            <person name="Andeer P.F."/>
            <person name="Li Z."/>
            <person name="Crits-Christoph A."/>
            <person name="Burstein D."/>
            <person name="Anantharaman K."/>
            <person name="Lane K.R."/>
            <person name="Thomas B.C."/>
            <person name="Pan C."/>
            <person name="Northen T.R."/>
            <person name="Banfield J.F."/>
        </authorList>
    </citation>
    <scope>NUCLEOTIDE SEQUENCE [LARGE SCALE GENOMIC DNA]</scope>
    <source>
        <strain evidence="1">WS_1</strain>
    </source>
</reference>
<gene>
    <name evidence="1" type="ORF">E6K71_07225</name>
</gene>
<name>A0A538SAN1_UNCEI</name>
<dbReference type="PROSITE" id="PS51257">
    <property type="entry name" value="PROKAR_LIPOPROTEIN"/>
    <property type="match status" value="1"/>
</dbReference>
<proteinExistence type="predicted"/>
<sequence>MPRSTTVRAGILFAVLPWLAISCGTKIATQPSPNQSITSVPAGEQYLNSPQQEHRELLVDGRATPIEWNLAGSPTYVLLHGIGGGGDYLAAVRSIWSYDRFGAPQAIYFLLQWPDPTFSALDHPCINDSADILDEQGNLLVNCRAGNDILVRPTTWHLGPSEEDQLTVEIFSDSLGNYPADNWRWGLETTDPVFPSSTVEFTGAKEDSRGQFEHPAAGFMEDRYDRGSGPVPDEGQRTYVQNYTAYPNGIVPQMIASKGTRDTRLNRGKPTSYVVWSYVAKPLTPCDSLNPVRIDDSSVRDKTWNPGDYVPAWRDTFPSASQFDVLARGNWAAGKWNLEIRRDLTTYYKAPSDTTDPSKWTPWTDDVQLVEGRHYMIRITIYDASSTRGSRSILLPLYLKPR</sequence>
<organism evidence="1 2">
    <name type="scientific">Eiseniibacteriota bacterium</name>
    <dbReference type="NCBI Taxonomy" id="2212470"/>
    <lineage>
        <taxon>Bacteria</taxon>
        <taxon>Candidatus Eiseniibacteriota</taxon>
    </lineage>
</organism>
<evidence type="ECO:0000313" key="2">
    <source>
        <dbReference type="Proteomes" id="UP000316292"/>
    </source>
</evidence>
<comment type="caution">
    <text evidence="1">The sequence shown here is derived from an EMBL/GenBank/DDBJ whole genome shotgun (WGS) entry which is preliminary data.</text>
</comment>